<dbReference type="InterPro" id="IPR050922">
    <property type="entry name" value="LytR/CpsA/Psr_CW_biosynth"/>
</dbReference>
<dbReference type="PANTHER" id="PTHR33392">
    <property type="entry name" value="POLYISOPRENYL-TEICHOIC ACID--PEPTIDOGLYCAN TEICHOIC ACID TRANSFERASE TAGU"/>
    <property type="match status" value="1"/>
</dbReference>
<name>A0A1M6JQD7_9CLOT</name>
<sequence>MSLNLCSKFRKKPTIFKVLVILIFLILFSFFIIMSYSFILFNKMNNIPLDNKELSIVPQKELEKFEDHKSIKNIALFGIDANDGHRGRSDSIMIATIDEKHDKVKITSIMRDSYVNIPGHGMDKINHAYAFGGPTLAIKTLNENFGLNIEDFLSVNFSSLPKIIDSMGGINIPIIEEEIKHIPGLTKPGDTLLNGAQALAYCRIRHATGGDYERTHRHRTVMSAIYAKALKASPTSYPSLLNDMLPLVQTNLTYGEFLSLGTKLFTLQSHNLQQERFPRDGQCKGDMSTGIYYLKFDIPTVKTELQEYLFNDKK</sequence>
<feature type="domain" description="Cell envelope-related transcriptional attenuator" evidence="3">
    <location>
        <begin position="88"/>
        <end position="229"/>
    </location>
</feature>
<keyword evidence="2" id="KW-0812">Transmembrane</keyword>
<dbReference type="Proteomes" id="UP000183952">
    <property type="component" value="Unassembled WGS sequence"/>
</dbReference>
<evidence type="ECO:0000313" key="5">
    <source>
        <dbReference type="Proteomes" id="UP000183952"/>
    </source>
</evidence>
<keyword evidence="2" id="KW-1133">Transmembrane helix</keyword>
<comment type="similarity">
    <text evidence="1">Belongs to the LytR/CpsA/Psr (LCP) family.</text>
</comment>
<evidence type="ECO:0000256" key="2">
    <source>
        <dbReference type="SAM" id="Phobius"/>
    </source>
</evidence>
<keyword evidence="2" id="KW-0472">Membrane</keyword>
<gene>
    <name evidence="4" type="ORF">SAMN02745248_00280</name>
</gene>
<evidence type="ECO:0000256" key="1">
    <source>
        <dbReference type="ARBA" id="ARBA00006068"/>
    </source>
</evidence>
<keyword evidence="5" id="KW-1185">Reference proteome</keyword>
<dbReference type="EMBL" id="FRAD01000003">
    <property type="protein sequence ID" value="SHJ48884.1"/>
    <property type="molecule type" value="Genomic_DNA"/>
</dbReference>
<dbReference type="AlphaFoldDB" id="A0A1M6JQD7"/>
<dbReference type="RefSeq" id="WP_242942305.1">
    <property type="nucleotide sequence ID" value="NZ_FRAD01000003.1"/>
</dbReference>
<dbReference type="Pfam" id="PF03816">
    <property type="entry name" value="LytR_cpsA_psr"/>
    <property type="match status" value="1"/>
</dbReference>
<dbReference type="NCBIfam" id="TIGR00350">
    <property type="entry name" value="lytR_cpsA_psr"/>
    <property type="match status" value="1"/>
</dbReference>
<evidence type="ECO:0000259" key="3">
    <source>
        <dbReference type="Pfam" id="PF03816"/>
    </source>
</evidence>
<dbReference type="STRING" id="1121331.SAMN02745248_00280"/>
<proteinExistence type="inferred from homology"/>
<dbReference type="Gene3D" id="3.40.630.190">
    <property type="entry name" value="LCP protein"/>
    <property type="match status" value="1"/>
</dbReference>
<accession>A0A1M6JQD7</accession>
<reference evidence="4 5" key="1">
    <citation type="submission" date="2016-11" db="EMBL/GenBank/DDBJ databases">
        <authorList>
            <person name="Jaros S."/>
            <person name="Januszkiewicz K."/>
            <person name="Wedrychowicz H."/>
        </authorList>
    </citation>
    <scope>NUCLEOTIDE SEQUENCE [LARGE SCALE GENOMIC DNA]</scope>
    <source>
        <strain evidence="4 5">DSM 3090</strain>
    </source>
</reference>
<protein>
    <submittedName>
        <fullName evidence="4">Transcriptional attenuator, LytR family</fullName>
    </submittedName>
</protein>
<dbReference type="InterPro" id="IPR004474">
    <property type="entry name" value="LytR_CpsA_psr"/>
</dbReference>
<feature type="transmembrane region" description="Helical" evidence="2">
    <location>
        <begin position="18"/>
        <end position="41"/>
    </location>
</feature>
<dbReference type="PANTHER" id="PTHR33392:SF6">
    <property type="entry name" value="POLYISOPRENYL-TEICHOIC ACID--PEPTIDOGLYCAN TEICHOIC ACID TRANSFERASE TAGU"/>
    <property type="match status" value="1"/>
</dbReference>
<organism evidence="4 5">
    <name type="scientific">Hathewaya proteolytica DSM 3090</name>
    <dbReference type="NCBI Taxonomy" id="1121331"/>
    <lineage>
        <taxon>Bacteria</taxon>
        <taxon>Bacillati</taxon>
        <taxon>Bacillota</taxon>
        <taxon>Clostridia</taxon>
        <taxon>Eubacteriales</taxon>
        <taxon>Clostridiaceae</taxon>
        <taxon>Hathewaya</taxon>
    </lineage>
</organism>
<evidence type="ECO:0000313" key="4">
    <source>
        <dbReference type="EMBL" id="SHJ48884.1"/>
    </source>
</evidence>